<dbReference type="PROSITE" id="PS51257">
    <property type="entry name" value="PROKAR_LIPOPROTEIN"/>
    <property type="match status" value="1"/>
</dbReference>
<proteinExistence type="predicted"/>
<keyword evidence="4" id="KW-1185">Reference proteome</keyword>
<feature type="region of interest" description="Disordered" evidence="1">
    <location>
        <begin position="64"/>
        <end position="85"/>
    </location>
</feature>
<evidence type="ECO:0000256" key="2">
    <source>
        <dbReference type="SAM" id="SignalP"/>
    </source>
</evidence>
<evidence type="ECO:0000313" key="4">
    <source>
        <dbReference type="Proteomes" id="UP000306192"/>
    </source>
</evidence>
<gene>
    <name evidence="3" type="ORF">D4765_18620</name>
</gene>
<evidence type="ECO:0000313" key="3">
    <source>
        <dbReference type="EMBL" id="TIH27076.1"/>
    </source>
</evidence>
<protein>
    <submittedName>
        <fullName evidence="3">Uncharacterized protein</fullName>
    </submittedName>
</protein>
<reference evidence="3 4" key="1">
    <citation type="journal article" date="2019" name="Microorganisms">
        <title>Systematic Affiliation and Genome Analysis of Subtercola vilae DB165(T) with Particular Emphasis on Cold Adaptation of an Isolate from a High-Altitude Cold Volcano Lake.</title>
        <authorList>
            <person name="Villalobos A.S."/>
            <person name="Wiese J."/>
            <person name="Imhoff J.F."/>
            <person name="Dorador C."/>
            <person name="Keller A."/>
            <person name="Hentschel U."/>
        </authorList>
    </citation>
    <scope>NUCLEOTIDE SEQUENCE [LARGE SCALE GENOMIC DNA]</scope>
    <source>
        <strain evidence="3 4">DB165</strain>
    </source>
</reference>
<feature type="region of interest" description="Disordered" evidence="1">
    <location>
        <begin position="25"/>
        <end position="50"/>
    </location>
</feature>
<keyword evidence="2" id="KW-0732">Signal</keyword>
<dbReference type="Proteomes" id="UP000306192">
    <property type="component" value="Unassembled WGS sequence"/>
</dbReference>
<sequence>MRQRIVVAPLVAGLLVLGGAGCASTAPQAPDASSAPAAPTETPSNWWSTAKPTTLQDTYQAAQATVSPGGDYSPEDASKASEPATIGTDGTISLSIHFVLGEVKRRVTEAYISKEVDGSLKGPALSCAPGASATTETFDCTSIFTDPTFSTGVYYGIIETEPGLESLQGYGNLEAIAPIYTKLPS</sequence>
<organism evidence="3 4">
    <name type="scientific">Subtercola vilae</name>
    <dbReference type="NCBI Taxonomy" id="2056433"/>
    <lineage>
        <taxon>Bacteria</taxon>
        <taxon>Bacillati</taxon>
        <taxon>Actinomycetota</taxon>
        <taxon>Actinomycetes</taxon>
        <taxon>Micrococcales</taxon>
        <taxon>Microbacteriaceae</taxon>
        <taxon>Subtercola</taxon>
    </lineage>
</organism>
<dbReference type="EMBL" id="QYRT01000075">
    <property type="protein sequence ID" value="TIH27076.1"/>
    <property type="molecule type" value="Genomic_DNA"/>
</dbReference>
<name>A0A4T2BE01_9MICO</name>
<feature type="signal peptide" evidence="2">
    <location>
        <begin position="1"/>
        <end position="25"/>
    </location>
</feature>
<accession>A0A4T2BE01</accession>
<feature type="compositionally biased region" description="Low complexity" evidence="1">
    <location>
        <begin position="25"/>
        <end position="44"/>
    </location>
</feature>
<comment type="caution">
    <text evidence="3">The sequence shown here is derived from an EMBL/GenBank/DDBJ whole genome shotgun (WGS) entry which is preliminary data.</text>
</comment>
<evidence type="ECO:0000256" key="1">
    <source>
        <dbReference type="SAM" id="MobiDB-lite"/>
    </source>
</evidence>
<feature type="chain" id="PRO_5038487885" evidence="2">
    <location>
        <begin position="26"/>
        <end position="185"/>
    </location>
</feature>
<dbReference type="AlphaFoldDB" id="A0A4T2BE01"/>